<keyword evidence="5" id="KW-0539">Nucleus</keyword>
<dbReference type="Proteomes" id="UP000054007">
    <property type="component" value="Unassembled WGS sequence"/>
</dbReference>
<feature type="region of interest" description="Disordered" evidence="7">
    <location>
        <begin position="1"/>
        <end position="28"/>
    </location>
</feature>
<name>A0A0D7B4R1_9AGAR</name>
<evidence type="ECO:0000256" key="4">
    <source>
        <dbReference type="ARBA" id="ARBA00022737"/>
    </source>
</evidence>
<proteinExistence type="inferred from homology"/>
<organism evidence="8 9">
    <name type="scientific">Cylindrobasidium torrendii FP15055 ss-10</name>
    <dbReference type="NCBI Taxonomy" id="1314674"/>
    <lineage>
        <taxon>Eukaryota</taxon>
        <taxon>Fungi</taxon>
        <taxon>Dikarya</taxon>
        <taxon>Basidiomycota</taxon>
        <taxon>Agaricomycotina</taxon>
        <taxon>Agaricomycetes</taxon>
        <taxon>Agaricomycetidae</taxon>
        <taxon>Agaricales</taxon>
        <taxon>Marasmiineae</taxon>
        <taxon>Physalacriaceae</taxon>
        <taxon>Cylindrobasidium</taxon>
    </lineage>
</organism>
<sequence length="545" mass="58881">MAKGNKNDSRKRQKISSEAVQEKDDEERRLESLLFGVPYEPEGAEHVINLEDDAEDAENDEGGEMAAMNDSDLFFLDDGVPATAQASLEDAQEADEAEAIAPVPTPVPTASTQRSAWEDPADAPAVSLEANLLRKLRDAPSESTVSGHEYERRLRRQFERINPAPSWAKKRRRAEEEDDMDGLLASTSGIIRGSRKSATLQPGTLNIERQRDANQSAQKSGCGAVQSLSFHPSDRVPVLAVATTDRRVRLYNVDGHTSPLLQTLHVPSLPFDSHSLSFHPSGSQLLLTSAARPSYVVYDLQTSQTTTHSSTRFCTDRQKPDNLALTAFSPTGDILASAGRNGNIQLIDWASGGGHAIGTMKCPGTAGGGIKSLVWTSDQTLMALTGDAEVFLWDVAERRCVRRWQDEGGFRGTGRAMVGSQSWMAIGGNTGIVNVYGQDAFQADQDATPKPKKAVGNLTTAVSGMSFNHDGQLLAVASKEKKDGMKMIHLPSLTVYGNWPTSSTPLGHVSSMGFSARSEYLAVGNTKGRVLLYHLKDYGARGGVL</sequence>
<dbReference type="STRING" id="1314674.A0A0D7B4R1"/>
<dbReference type="Gene3D" id="2.130.10.10">
    <property type="entry name" value="YVTN repeat-like/Quinoprotein amine dehydrogenase"/>
    <property type="match status" value="1"/>
</dbReference>
<dbReference type="GO" id="GO:0032040">
    <property type="term" value="C:small-subunit processome"/>
    <property type="evidence" value="ECO:0007669"/>
    <property type="project" value="TreeGrafter"/>
</dbReference>
<comment type="similarity">
    <text evidence="6">Belongs to the WD repeat UTP18 family.</text>
</comment>
<feature type="compositionally biased region" description="Basic and acidic residues" evidence="7">
    <location>
        <begin position="1"/>
        <end position="10"/>
    </location>
</feature>
<keyword evidence="2" id="KW-0698">rRNA processing</keyword>
<dbReference type="PANTHER" id="PTHR18359">
    <property type="entry name" value="WD-REPEAT PROTEIN-RELATED"/>
    <property type="match status" value="1"/>
</dbReference>
<dbReference type="GO" id="GO:0006364">
    <property type="term" value="P:rRNA processing"/>
    <property type="evidence" value="ECO:0007669"/>
    <property type="project" value="UniProtKB-KW"/>
</dbReference>
<comment type="subcellular location">
    <subcellularLocation>
        <location evidence="1">Nucleus</location>
        <location evidence="1">Nucleolus</location>
    </subcellularLocation>
</comment>
<dbReference type="InterPro" id="IPR036322">
    <property type="entry name" value="WD40_repeat_dom_sf"/>
</dbReference>
<dbReference type="SUPFAM" id="SSF50978">
    <property type="entry name" value="WD40 repeat-like"/>
    <property type="match status" value="1"/>
</dbReference>
<evidence type="ECO:0000256" key="1">
    <source>
        <dbReference type="ARBA" id="ARBA00004604"/>
    </source>
</evidence>
<gene>
    <name evidence="8" type="ORF">CYLTODRAFT_425146</name>
</gene>
<dbReference type="OrthoDB" id="1935146at2759"/>
<evidence type="ECO:0000256" key="7">
    <source>
        <dbReference type="SAM" id="MobiDB-lite"/>
    </source>
</evidence>
<dbReference type="InterPro" id="IPR015943">
    <property type="entry name" value="WD40/YVTN_repeat-like_dom_sf"/>
</dbReference>
<evidence type="ECO:0000256" key="3">
    <source>
        <dbReference type="ARBA" id="ARBA00022574"/>
    </source>
</evidence>
<evidence type="ECO:0000256" key="5">
    <source>
        <dbReference type="ARBA" id="ARBA00023242"/>
    </source>
</evidence>
<feature type="region of interest" description="Disordered" evidence="7">
    <location>
        <begin position="94"/>
        <end position="121"/>
    </location>
</feature>
<reference evidence="8 9" key="1">
    <citation type="journal article" date="2015" name="Fungal Genet. Biol.">
        <title>Evolution of novel wood decay mechanisms in Agaricales revealed by the genome sequences of Fistulina hepatica and Cylindrobasidium torrendii.</title>
        <authorList>
            <person name="Floudas D."/>
            <person name="Held B.W."/>
            <person name="Riley R."/>
            <person name="Nagy L.G."/>
            <person name="Koehler G."/>
            <person name="Ransdell A.S."/>
            <person name="Younus H."/>
            <person name="Chow J."/>
            <person name="Chiniquy J."/>
            <person name="Lipzen A."/>
            <person name="Tritt A."/>
            <person name="Sun H."/>
            <person name="Haridas S."/>
            <person name="LaButti K."/>
            <person name="Ohm R.A."/>
            <person name="Kues U."/>
            <person name="Blanchette R.A."/>
            <person name="Grigoriev I.V."/>
            <person name="Minto R.E."/>
            <person name="Hibbett D.S."/>
        </authorList>
    </citation>
    <scope>NUCLEOTIDE SEQUENCE [LARGE SCALE GENOMIC DNA]</scope>
    <source>
        <strain evidence="8 9">FP15055 ss-10</strain>
    </source>
</reference>
<dbReference type="InterPro" id="IPR045161">
    <property type="entry name" value="Utp18"/>
</dbReference>
<keyword evidence="4" id="KW-0677">Repeat</keyword>
<dbReference type="PANTHER" id="PTHR18359:SF0">
    <property type="entry name" value="U3 SMALL NUCLEOLAR RNA-ASSOCIATED PROTEIN 18 HOMOLOG"/>
    <property type="match status" value="1"/>
</dbReference>
<evidence type="ECO:0000256" key="2">
    <source>
        <dbReference type="ARBA" id="ARBA00022552"/>
    </source>
</evidence>
<dbReference type="AlphaFoldDB" id="A0A0D7B4R1"/>
<evidence type="ECO:0000313" key="9">
    <source>
        <dbReference type="Proteomes" id="UP000054007"/>
    </source>
</evidence>
<dbReference type="InterPro" id="IPR001680">
    <property type="entry name" value="WD40_rpt"/>
</dbReference>
<dbReference type="SMART" id="SM00320">
    <property type="entry name" value="WD40"/>
    <property type="match status" value="6"/>
</dbReference>
<evidence type="ECO:0000313" key="8">
    <source>
        <dbReference type="EMBL" id="KIY64511.1"/>
    </source>
</evidence>
<evidence type="ECO:0000256" key="6">
    <source>
        <dbReference type="ARBA" id="ARBA00025767"/>
    </source>
</evidence>
<dbReference type="GO" id="GO:0034388">
    <property type="term" value="C:Pwp2p-containing subcomplex of 90S preribosome"/>
    <property type="evidence" value="ECO:0007669"/>
    <property type="project" value="TreeGrafter"/>
</dbReference>
<keyword evidence="9" id="KW-1185">Reference proteome</keyword>
<accession>A0A0D7B4R1</accession>
<protein>
    <submittedName>
        <fullName evidence="8">WD40 repeat-like protein</fullName>
    </submittedName>
</protein>
<dbReference type="EMBL" id="KN880632">
    <property type="protein sequence ID" value="KIY64511.1"/>
    <property type="molecule type" value="Genomic_DNA"/>
</dbReference>
<keyword evidence="3" id="KW-0853">WD repeat</keyword>